<keyword evidence="1" id="KW-0813">Transport</keyword>
<dbReference type="RefSeq" id="WP_338754560.1">
    <property type="nucleotide sequence ID" value="NZ_CP147404.1"/>
</dbReference>
<evidence type="ECO:0000313" key="6">
    <source>
        <dbReference type="Proteomes" id="UP001387364"/>
    </source>
</evidence>
<dbReference type="GO" id="GO:0005524">
    <property type="term" value="F:ATP binding"/>
    <property type="evidence" value="ECO:0007669"/>
    <property type="project" value="UniProtKB-KW"/>
</dbReference>
<dbReference type="PANTHER" id="PTHR42939">
    <property type="entry name" value="ABC TRANSPORTER ATP-BINDING PROTEIN ALBC-RELATED"/>
    <property type="match status" value="1"/>
</dbReference>
<dbReference type="EMBL" id="CP147404">
    <property type="protein sequence ID" value="WXB94732.1"/>
    <property type="molecule type" value="Genomic_DNA"/>
</dbReference>
<dbReference type="Pfam" id="PF00005">
    <property type="entry name" value="ABC_tran"/>
    <property type="match status" value="1"/>
</dbReference>
<keyword evidence="6" id="KW-1185">Reference proteome</keyword>
<protein>
    <submittedName>
        <fullName evidence="5">ABC transporter ATP-binding protein</fullName>
    </submittedName>
</protein>
<dbReference type="CDD" id="cd03230">
    <property type="entry name" value="ABC_DR_subfamily_A"/>
    <property type="match status" value="1"/>
</dbReference>
<keyword evidence="2" id="KW-0547">Nucleotide-binding</keyword>
<dbReference type="InterPro" id="IPR051782">
    <property type="entry name" value="ABC_Transporter_VariousFunc"/>
</dbReference>
<evidence type="ECO:0000313" key="5">
    <source>
        <dbReference type="EMBL" id="WXB94732.1"/>
    </source>
</evidence>
<feature type="domain" description="ABC transporter" evidence="4">
    <location>
        <begin position="2"/>
        <end position="227"/>
    </location>
</feature>
<dbReference type="SMART" id="SM00382">
    <property type="entry name" value="AAA"/>
    <property type="match status" value="1"/>
</dbReference>
<evidence type="ECO:0000256" key="3">
    <source>
        <dbReference type="ARBA" id="ARBA00022840"/>
    </source>
</evidence>
<evidence type="ECO:0000256" key="1">
    <source>
        <dbReference type="ARBA" id="ARBA00022448"/>
    </source>
</evidence>
<evidence type="ECO:0000256" key="2">
    <source>
        <dbReference type="ARBA" id="ARBA00022741"/>
    </source>
</evidence>
<evidence type="ECO:0000259" key="4">
    <source>
        <dbReference type="PROSITE" id="PS50893"/>
    </source>
</evidence>
<keyword evidence="3 5" id="KW-0067">ATP-binding</keyword>
<dbReference type="PROSITE" id="PS50893">
    <property type="entry name" value="ABC_TRANSPORTER_2"/>
    <property type="match status" value="1"/>
</dbReference>
<name>A0ABZ2NBY0_9BACI</name>
<gene>
    <name evidence="5" type="ORF">WDJ61_08940</name>
</gene>
<sequence>MIKVRDLTKVFRHSKALAQVNLTVAKGSVFGLLGSNGAGKTTLLKAIAGIIDPDSGKVCVNGQEVANHPELKQEVLFLPDIPYFFAQYTIKQMAYFYQQVYQKWNQHRFEQLGNVFDLPLHVRLHQLSKGKQRQAAFWFALCCMPDYLLLDEPLDGLDLVMRKKIKQLLMEDVAERNMTILISSHNLRELEDICDHVAILHQGTVLLERELDELKSNLHKIQVAFRGEIPSQFLDKINIIHHDQRGSIHIFIVKGKEKKIHADVSVFDPLLLDVLPITLEEIFSYEMEEAGYGVNNFVF</sequence>
<dbReference type="Gene3D" id="3.40.50.300">
    <property type="entry name" value="P-loop containing nucleotide triphosphate hydrolases"/>
    <property type="match status" value="1"/>
</dbReference>
<proteinExistence type="predicted"/>
<organism evidence="5 6">
    <name type="scientific">Bacillus kandeliae</name>
    <dbReference type="NCBI Taxonomy" id="3129297"/>
    <lineage>
        <taxon>Bacteria</taxon>
        <taxon>Bacillati</taxon>
        <taxon>Bacillota</taxon>
        <taxon>Bacilli</taxon>
        <taxon>Bacillales</taxon>
        <taxon>Bacillaceae</taxon>
        <taxon>Bacillus</taxon>
    </lineage>
</organism>
<dbReference type="InterPro" id="IPR027417">
    <property type="entry name" value="P-loop_NTPase"/>
</dbReference>
<dbReference type="PANTHER" id="PTHR42939:SF1">
    <property type="entry name" value="ABC TRANSPORTER ATP-BINDING PROTEIN ALBC-RELATED"/>
    <property type="match status" value="1"/>
</dbReference>
<dbReference type="InterPro" id="IPR003439">
    <property type="entry name" value="ABC_transporter-like_ATP-bd"/>
</dbReference>
<dbReference type="InterPro" id="IPR003593">
    <property type="entry name" value="AAA+_ATPase"/>
</dbReference>
<dbReference type="Proteomes" id="UP001387364">
    <property type="component" value="Chromosome"/>
</dbReference>
<dbReference type="SUPFAM" id="SSF52540">
    <property type="entry name" value="P-loop containing nucleoside triphosphate hydrolases"/>
    <property type="match status" value="1"/>
</dbReference>
<accession>A0ABZ2NBY0</accession>
<reference evidence="5 6" key="1">
    <citation type="submission" date="2024-02" db="EMBL/GenBank/DDBJ databases">
        <title>Seven novel Bacillus-like species.</title>
        <authorList>
            <person name="Liu G."/>
        </authorList>
    </citation>
    <scope>NUCLEOTIDE SEQUENCE [LARGE SCALE GENOMIC DNA]</scope>
    <source>
        <strain evidence="5 6">FJAT-52991</strain>
    </source>
</reference>